<keyword evidence="7" id="KW-1185">Reference proteome</keyword>
<feature type="signal peptide" evidence="5">
    <location>
        <begin position="1"/>
        <end position="15"/>
    </location>
</feature>
<protein>
    <recommendedName>
        <fullName evidence="8">Transthyretin/hydroxyisourate hydrolase domain-containing protein</fullName>
    </recommendedName>
</protein>
<evidence type="ECO:0000313" key="7">
    <source>
        <dbReference type="Proteomes" id="UP000271889"/>
    </source>
</evidence>
<organism evidence="6 7">
    <name type="scientific">Cylicostephanus goldi</name>
    <name type="common">Nematode worm</name>
    <dbReference type="NCBI Taxonomy" id="71465"/>
    <lineage>
        <taxon>Eukaryota</taxon>
        <taxon>Metazoa</taxon>
        <taxon>Ecdysozoa</taxon>
        <taxon>Nematoda</taxon>
        <taxon>Chromadorea</taxon>
        <taxon>Rhabditida</taxon>
        <taxon>Rhabditina</taxon>
        <taxon>Rhabditomorpha</taxon>
        <taxon>Strongyloidea</taxon>
        <taxon>Strongylidae</taxon>
        <taxon>Cylicostephanus</taxon>
    </lineage>
</organism>
<sequence>MLLLIILSLAGYSLALGSIQSVAVTGILECNGKPVTDAKLKLYDEELLGTWELEERKETNETGGF</sequence>
<keyword evidence="3" id="KW-0964">Secreted</keyword>
<dbReference type="AlphaFoldDB" id="A0A3P7Q916"/>
<evidence type="ECO:0000256" key="5">
    <source>
        <dbReference type="SAM" id="SignalP"/>
    </source>
</evidence>
<evidence type="ECO:0008006" key="8">
    <source>
        <dbReference type="Google" id="ProtNLM"/>
    </source>
</evidence>
<reference evidence="6 7" key="1">
    <citation type="submission" date="2018-11" db="EMBL/GenBank/DDBJ databases">
        <authorList>
            <consortium name="Pathogen Informatics"/>
        </authorList>
    </citation>
    <scope>NUCLEOTIDE SEQUENCE [LARGE SCALE GENOMIC DNA]</scope>
</reference>
<accession>A0A3P7Q916</accession>
<evidence type="ECO:0000256" key="1">
    <source>
        <dbReference type="ARBA" id="ARBA00004613"/>
    </source>
</evidence>
<comment type="subcellular location">
    <subcellularLocation>
        <location evidence="1">Secreted</location>
    </subcellularLocation>
</comment>
<dbReference type="GO" id="GO:0009986">
    <property type="term" value="C:cell surface"/>
    <property type="evidence" value="ECO:0007669"/>
    <property type="project" value="InterPro"/>
</dbReference>
<evidence type="ECO:0000256" key="3">
    <source>
        <dbReference type="ARBA" id="ARBA00022525"/>
    </source>
</evidence>
<dbReference type="GO" id="GO:0005576">
    <property type="term" value="C:extracellular region"/>
    <property type="evidence" value="ECO:0007669"/>
    <property type="project" value="UniProtKB-SubCell"/>
</dbReference>
<dbReference type="Proteomes" id="UP000271889">
    <property type="component" value="Unassembled WGS sequence"/>
</dbReference>
<proteinExistence type="inferred from homology"/>
<evidence type="ECO:0000313" key="6">
    <source>
        <dbReference type="EMBL" id="VDN26929.1"/>
    </source>
</evidence>
<gene>
    <name evidence="6" type="ORF">CGOC_LOCUS10525</name>
</gene>
<dbReference type="Gene3D" id="2.60.40.3330">
    <property type="match status" value="1"/>
</dbReference>
<dbReference type="InterPro" id="IPR038479">
    <property type="entry name" value="Transthyretin-like_sf"/>
</dbReference>
<evidence type="ECO:0000256" key="2">
    <source>
        <dbReference type="ARBA" id="ARBA00010112"/>
    </source>
</evidence>
<comment type="similarity">
    <text evidence="2">Belongs to the nematode transthyretin-like family.</text>
</comment>
<feature type="chain" id="PRO_5018133393" description="Transthyretin/hydroxyisourate hydrolase domain-containing protein" evidence="5">
    <location>
        <begin position="16"/>
        <end position="65"/>
    </location>
</feature>
<dbReference type="Pfam" id="PF01060">
    <property type="entry name" value="TTR-52"/>
    <property type="match status" value="1"/>
</dbReference>
<evidence type="ECO:0000256" key="4">
    <source>
        <dbReference type="ARBA" id="ARBA00022729"/>
    </source>
</evidence>
<name>A0A3P7Q916_CYLGO</name>
<dbReference type="EMBL" id="UYRV01111678">
    <property type="protein sequence ID" value="VDN26929.1"/>
    <property type="molecule type" value="Genomic_DNA"/>
</dbReference>
<feature type="non-terminal residue" evidence="6">
    <location>
        <position position="65"/>
    </location>
</feature>
<keyword evidence="4 5" id="KW-0732">Signal</keyword>
<dbReference type="InterPro" id="IPR001534">
    <property type="entry name" value="Transthyretin-like"/>
</dbReference>